<organism evidence="1">
    <name type="scientific">marine sediment metagenome</name>
    <dbReference type="NCBI Taxonomy" id="412755"/>
    <lineage>
        <taxon>unclassified sequences</taxon>
        <taxon>metagenomes</taxon>
        <taxon>ecological metagenomes</taxon>
    </lineage>
</organism>
<protein>
    <submittedName>
        <fullName evidence="1">Uncharacterized protein</fullName>
    </submittedName>
</protein>
<dbReference type="AlphaFoldDB" id="X1T7H7"/>
<gene>
    <name evidence="1" type="ORF">S12H4_14651</name>
</gene>
<dbReference type="EMBL" id="BARW01006997">
    <property type="protein sequence ID" value="GAI83475.1"/>
    <property type="molecule type" value="Genomic_DNA"/>
</dbReference>
<feature type="non-terminal residue" evidence="1">
    <location>
        <position position="39"/>
    </location>
</feature>
<comment type="caution">
    <text evidence="1">The sequence shown here is derived from an EMBL/GenBank/DDBJ whole genome shotgun (WGS) entry which is preliminary data.</text>
</comment>
<sequence length="39" mass="4464">MNSFEEYQKTLKKTKSIMAYRDDLLKVFGPGGVEKLKVA</sequence>
<accession>X1T7H7</accession>
<proteinExistence type="predicted"/>
<reference evidence="1" key="1">
    <citation type="journal article" date="2014" name="Front. Microbiol.">
        <title>High frequency of phylogenetically diverse reductive dehalogenase-homologous genes in deep subseafloor sedimentary metagenomes.</title>
        <authorList>
            <person name="Kawai M."/>
            <person name="Futagami T."/>
            <person name="Toyoda A."/>
            <person name="Takaki Y."/>
            <person name="Nishi S."/>
            <person name="Hori S."/>
            <person name="Arai W."/>
            <person name="Tsubouchi T."/>
            <person name="Morono Y."/>
            <person name="Uchiyama I."/>
            <person name="Ito T."/>
            <person name="Fujiyama A."/>
            <person name="Inagaki F."/>
            <person name="Takami H."/>
        </authorList>
    </citation>
    <scope>NUCLEOTIDE SEQUENCE</scope>
    <source>
        <strain evidence="1">Expedition CK06-06</strain>
    </source>
</reference>
<evidence type="ECO:0000313" key="1">
    <source>
        <dbReference type="EMBL" id="GAI83475.1"/>
    </source>
</evidence>
<name>X1T7H7_9ZZZZ</name>